<dbReference type="EMBL" id="JBGBPQ010000017">
    <property type="protein sequence ID" value="KAL1507532.1"/>
    <property type="molecule type" value="Genomic_DNA"/>
</dbReference>
<keyword evidence="3" id="KW-1185">Reference proteome</keyword>
<accession>A0AB34IU44</accession>
<proteinExistence type="predicted"/>
<keyword evidence="1" id="KW-0175">Coiled coil</keyword>
<evidence type="ECO:0000313" key="2">
    <source>
        <dbReference type="EMBL" id="KAL1507532.1"/>
    </source>
</evidence>
<evidence type="ECO:0000313" key="3">
    <source>
        <dbReference type="Proteomes" id="UP001515480"/>
    </source>
</evidence>
<dbReference type="Proteomes" id="UP001515480">
    <property type="component" value="Unassembled WGS sequence"/>
</dbReference>
<name>A0AB34IU44_PRYPA</name>
<gene>
    <name evidence="2" type="ORF">AB1Y20_007156</name>
</gene>
<evidence type="ECO:0008006" key="4">
    <source>
        <dbReference type="Google" id="ProtNLM"/>
    </source>
</evidence>
<dbReference type="AlphaFoldDB" id="A0AB34IU44"/>
<protein>
    <recommendedName>
        <fullName evidence="4">Tubulin-specific chaperone A</fullName>
    </recommendedName>
</protein>
<comment type="caution">
    <text evidence="2">The sequence shown here is derived from an EMBL/GenBank/DDBJ whole genome shotgun (WGS) entry which is preliminary data.</text>
</comment>
<reference evidence="2 3" key="1">
    <citation type="journal article" date="2024" name="Science">
        <title>Giant polyketide synthase enzymes in the biosynthesis of giant marine polyether toxins.</title>
        <authorList>
            <person name="Fallon T.R."/>
            <person name="Shende V.V."/>
            <person name="Wierzbicki I.H."/>
            <person name="Pendleton A.L."/>
            <person name="Watervoot N.F."/>
            <person name="Auber R.P."/>
            <person name="Gonzalez D.J."/>
            <person name="Wisecaver J.H."/>
            <person name="Moore B.S."/>
        </authorList>
    </citation>
    <scope>NUCLEOTIDE SEQUENCE [LARGE SCALE GENOMIC DNA]</scope>
    <source>
        <strain evidence="2 3">12B1</strain>
    </source>
</reference>
<organism evidence="2 3">
    <name type="scientific">Prymnesium parvum</name>
    <name type="common">Toxic golden alga</name>
    <dbReference type="NCBI Taxonomy" id="97485"/>
    <lineage>
        <taxon>Eukaryota</taxon>
        <taxon>Haptista</taxon>
        <taxon>Haptophyta</taxon>
        <taxon>Prymnesiophyceae</taxon>
        <taxon>Prymnesiales</taxon>
        <taxon>Prymnesiaceae</taxon>
        <taxon>Prymnesium</taxon>
    </lineage>
</organism>
<sequence length="155" mass="17462">MCSLAECVRAPSLPPVEESSRLRHETKIREEELQMAAERIAYLRTRNENIARKNQDVAEAEKRLLDAREHERAAYIARLRAQTAELFASRQEQSEARAELADVARQVGEELAARVERVQQALHALLHAEPHEAAEARLEAAEAHRALLAWLEGAG</sequence>
<feature type="coiled-coil region" evidence="1">
    <location>
        <begin position="43"/>
        <end position="70"/>
    </location>
</feature>
<evidence type="ECO:0000256" key="1">
    <source>
        <dbReference type="SAM" id="Coils"/>
    </source>
</evidence>